<dbReference type="EMBL" id="CP010536">
    <property type="protein sequence ID" value="AJG19308.1"/>
    <property type="molecule type" value="Genomic_DNA"/>
</dbReference>
<reference evidence="5 6" key="1">
    <citation type="journal article" date="2015" name="Genome Announc.">
        <title>Complete Genome Sequence of Cupriavidus basilensis 4G11, Isolated from the Oak Ridge Field Research Center Site.</title>
        <authorList>
            <person name="Ray J."/>
            <person name="Waters R.J."/>
            <person name="Skerker J.M."/>
            <person name="Kuehl J.V."/>
            <person name="Price M.N."/>
            <person name="Huang J."/>
            <person name="Chakraborty R."/>
            <person name="Arkin A.P."/>
            <person name="Deutschbauer A."/>
        </authorList>
    </citation>
    <scope>NUCLEOTIDE SEQUENCE [LARGE SCALE GENOMIC DNA]</scope>
    <source>
        <strain evidence="5">4G11</strain>
    </source>
</reference>
<dbReference type="GO" id="GO:0000976">
    <property type="term" value="F:transcription cis-regulatory region binding"/>
    <property type="evidence" value="ECO:0007669"/>
    <property type="project" value="TreeGrafter"/>
</dbReference>
<evidence type="ECO:0000256" key="3">
    <source>
        <dbReference type="ARBA" id="ARBA00023163"/>
    </source>
</evidence>
<dbReference type="PANTHER" id="PTHR30146">
    <property type="entry name" value="LACI-RELATED TRANSCRIPTIONAL REPRESSOR"/>
    <property type="match status" value="1"/>
</dbReference>
<evidence type="ECO:0000313" key="5">
    <source>
        <dbReference type="EMBL" id="AJG19308.1"/>
    </source>
</evidence>
<dbReference type="Proteomes" id="UP000031843">
    <property type="component" value="Chromosome main"/>
</dbReference>
<evidence type="ECO:0000256" key="2">
    <source>
        <dbReference type="ARBA" id="ARBA00023125"/>
    </source>
</evidence>
<dbReference type="PANTHER" id="PTHR30146:SF145">
    <property type="entry name" value="RIBOSE OPERON REPRESSOR"/>
    <property type="match status" value="1"/>
</dbReference>
<dbReference type="Pfam" id="PF00356">
    <property type="entry name" value="LacI"/>
    <property type="match status" value="1"/>
</dbReference>
<dbReference type="GO" id="GO:0003700">
    <property type="term" value="F:DNA-binding transcription factor activity"/>
    <property type="evidence" value="ECO:0007669"/>
    <property type="project" value="TreeGrafter"/>
</dbReference>
<dbReference type="Gene3D" id="3.40.50.2300">
    <property type="match status" value="2"/>
</dbReference>
<dbReference type="SUPFAM" id="SSF47413">
    <property type="entry name" value="lambda repressor-like DNA-binding domains"/>
    <property type="match status" value="1"/>
</dbReference>
<dbReference type="PROSITE" id="PS00356">
    <property type="entry name" value="HTH_LACI_1"/>
    <property type="match status" value="1"/>
</dbReference>
<dbReference type="PROSITE" id="PS50932">
    <property type="entry name" value="HTH_LACI_2"/>
    <property type="match status" value="1"/>
</dbReference>
<keyword evidence="1" id="KW-0805">Transcription regulation</keyword>
<dbReference type="CDD" id="cd06283">
    <property type="entry name" value="PBP1_RegR_EndR_KdgR-like"/>
    <property type="match status" value="1"/>
</dbReference>
<keyword evidence="6" id="KW-1185">Reference proteome</keyword>
<dbReference type="Pfam" id="PF13377">
    <property type="entry name" value="Peripla_BP_3"/>
    <property type="match status" value="1"/>
</dbReference>
<name>A0A0C4Y8M8_9BURK</name>
<dbReference type="STRING" id="68895.RR42_m1913"/>
<dbReference type="InterPro" id="IPR000843">
    <property type="entry name" value="HTH_LacI"/>
</dbReference>
<keyword evidence="3" id="KW-0804">Transcription</keyword>
<dbReference type="InterPro" id="IPR010982">
    <property type="entry name" value="Lambda_DNA-bd_dom_sf"/>
</dbReference>
<dbReference type="KEGG" id="cbw:RR42_m1913"/>
<dbReference type="SUPFAM" id="SSF53822">
    <property type="entry name" value="Periplasmic binding protein-like I"/>
    <property type="match status" value="1"/>
</dbReference>
<evidence type="ECO:0000256" key="1">
    <source>
        <dbReference type="ARBA" id="ARBA00023015"/>
    </source>
</evidence>
<accession>A0A0C4Y8M8</accession>
<keyword evidence="2" id="KW-0238">DNA-binding</keyword>
<feature type="domain" description="HTH lacI-type" evidence="4">
    <location>
        <begin position="18"/>
        <end position="73"/>
    </location>
</feature>
<organism evidence="5 6">
    <name type="scientific">Cupriavidus basilensis</name>
    <dbReference type="NCBI Taxonomy" id="68895"/>
    <lineage>
        <taxon>Bacteria</taxon>
        <taxon>Pseudomonadati</taxon>
        <taxon>Pseudomonadota</taxon>
        <taxon>Betaproteobacteria</taxon>
        <taxon>Burkholderiales</taxon>
        <taxon>Burkholderiaceae</taxon>
        <taxon>Cupriavidus</taxon>
    </lineage>
</organism>
<dbReference type="SMART" id="SM00354">
    <property type="entry name" value="HTH_LACI"/>
    <property type="match status" value="1"/>
</dbReference>
<dbReference type="InterPro" id="IPR046335">
    <property type="entry name" value="LacI/GalR-like_sensor"/>
</dbReference>
<proteinExistence type="predicted"/>
<dbReference type="Gene3D" id="1.10.260.40">
    <property type="entry name" value="lambda repressor-like DNA-binding domains"/>
    <property type="match status" value="1"/>
</dbReference>
<dbReference type="RefSeq" id="WP_082054845.1">
    <property type="nucleotide sequence ID" value="NZ_CP010536.1"/>
</dbReference>
<dbReference type="PRINTS" id="PR00036">
    <property type="entry name" value="HTHLACI"/>
</dbReference>
<evidence type="ECO:0000259" key="4">
    <source>
        <dbReference type="PROSITE" id="PS50932"/>
    </source>
</evidence>
<dbReference type="OrthoDB" id="5672046at2"/>
<evidence type="ECO:0000313" key="6">
    <source>
        <dbReference type="Proteomes" id="UP000031843"/>
    </source>
</evidence>
<dbReference type="InterPro" id="IPR028082">
    <property type="entry name" value="Peripla_BP_I"/>
</dbReference>
<dbReference type="CDD" id="cd01392">
    <property type="entry name" value="HTH_LacI"/>
    <property type="match status" value="1"/>
</dbReference>
<sequence>MPHAVTQPKSDLKPAETLTIQDVANYAGVSKATVSRFLNRGGEQLSADVEARVAAAVRALGYSPSPMAQALKRGKSRLIGLVVADVSNSFSVAVLRGVEKACRDAGYMVMLFNLGNDEQLEREAIRSLSAYRVEGFILHTLGHDAGALADAAQLGKPVVLVDRKVGDAQVDLVALDNLSAVHEAAAHLLEAGYRRLLFISEPIKAISSRNERARAFQNFIAEHEDSLGGSVFEARTGDDAALDEALRALRRDAGEAPVAVLAANAVISLRVAAAAARLGWQLGTDLGLVGFDDPEWAALVGPGLSTISQPTDDIGRAATNCLIERLQGAQLAPRQVLLPGTLVKRGSTRRG</sequence>
<dbReference type="AlphaFoldDB" id="A0A0C4Y8M8"/>
<protein>
    <submittedName>
        <fullName evidence="5">2-ketogluconate utilization repressor PtxS</fullName>
    </submittedName>
</protein>
<gene>
    <name evidence="5" type="ORF">RR42_m1913</name>
</gene>